<feature type="non-terminal residue" evidence="7">
    <location>
        <position position="1"/>
    </location>
</feature>
<name>A0A2T2NZC7_CORCC</name>
<feature type="chain" id="PRO_5015604616" description="MFS transporter" evidence="6">
    <location>
        <begin position="22"/>
        <end position="165"/>
    </location>
</feature>
<evidence type="ECO:0000256" key="1">
    <source>
        <dbReference type="ARBA" id="ARBA00004141"/>
    </source>
</evidence>
<feature type="transmembrane region" description="Helical" evidence="5">
    <location>
        <begin position="71"/>
        <end position="90"/>
    </location>
</feature>
<organism evidence="7 8">
    <name type="scientific">Corynespora cassiicola Philippines</name>
    <dbReference type="NCBI Taxonomy" id="1448308"/>
    <lineage>
        <taxon>Eukaryota</taxon>
        <taxon>Fungi</taxon>
        <taxon>Dikarya</taxon>
        <taxon>Ascomycota</taxon>
        <taxon>Pezizomycotina</taxon>
        <taxon>Dothideomycetes</taxon>
        <taxon>Pleosporomycetidae</taxon>
        <taxon>Pleosporales</taxon>
        <taxon>Corynesporascaceae</taxon>
        <taxon>Corynespora</taxon>
    </lineage>
</organism>
<dbReference type="Proteomes" id="UP000240883">
    <property type="component" value="Unassembled WGS sequence"/>
</dbReference>
<dbReference type="PANTHER" id="PTHR23501:SF43">
    <property type="entry name" value="MULTIDRUG TRANSPORTER, PUTATIVE (AFU_ORTHOLOGUE AFUA_6G03040)-RELATED"/>
    <property type="match status" value="1"/>
</dbReference>
<evidence type="ECO:0000256" key="4">
    <source>
        <dbReference type="ARBA" id="ARBA00023136"/>
    </source>
</evidence>
<evidence type="ECO:0000256" key="3">
    <source>
        <dbReference type="ARBA" id="ARBA00022989"/>
    </source>
</evidence>
<evidence type="ECO:0000313" key="8">
    <source>
        <dbReference type="Proteomes" id="UP000240883"/>
    </source>
</evidence>
<feature type="signal peptide" evidence="6">
    <location>
        <begin position="1"/>
        <end position="21"/>
    </location>
</feature>
<evidence type="ECO:0008006" key="9">
    <source>
        <dbReference type="Google" id="ProtNLM"/>
    </source>
</evidence>
<dbReference type="PANTHER" id="PTHR23501">
    <property type="entry name" value="MAJOR FACILITATOR SUPERFAMILY"/>
    <property type="match status" value="1"/>
</dbReference>
<keyword evidence="2 5" id="KW-0812">Transmembrane</keyword>
<feature type="transmembrane region" description="Helical" evidence="5">
    <location>
        <begin position="40"/>
        <end position="59"/>
    </location>
</feature>
<evidence type="ECO:0000256" key="2">
    <source>
        <dbReference type="ARBA" id="ARBA00022692"/>
    </source>
</evidence>
<keyword evidence="4 5" id="KW-0472">Membrane</keyword>
<gene>
    <name evidence="7" type="ORF">BS50DRAFT_468285</name>
</gene>
<accession>A0A2T2NZC7</accession>
<sequence length="165" mass="18302">SVPVMFFAFVVILLVCPKRLSRKPAANRPNESILRQSRRFDVMGGIMLLGITVPLTTAFQQASQGHYFGSTSIWPLLVVAGVSLVGFLTWEWHATARHTSPEPLFPWRFLVHRASVGVILNTFFSGCVMVVCTVQIPQRSISLLSMTPFEAGIRLLQFALMTPIG</sequence>
<dbReference type="AlphaFoldDB" id="A0A2T2NZC7"/>
<feature type="transmembrane region" description="Helical" evidence="5">
    <location>
        <begin position="110"/>
        <end position="136"/>
    </location>
</feature>
<keyword evidence="3 5" id="KW-1133">Transmembrane helix</keyword>
<evidence type="ECO:0000256" key="5">
    <source>
        <dbReference type="SAM" id="Phobius"/>
    </source>
</evidence>
<protein>
    <recommendedName>
        <fullName evidence="9">MFS transporter</fullName>
    </recommendedName>
</protein>
<dbReference type="GO" id="GO:0005886">
    <property type="term" value="C:plasma membrane"/>
    <property type="evidence" value="ECO:0007669"/>
    <property type="project" value="TreeGrafter"/>
</dbReference>
<evidence type="ECO:0000313" key="7">
    <source>
        <dbReference type="EMBL" id="PSN70774.1"/>
    </source>
</evidence>
<keyword evidence="6" id="KW-0732">Signal</keyword>
<dbReference type="OrthoDB" id="440553at2759"/>
<evidence type="ECO:0000256" key="6">
    <source>
        <dbReference type="SAM" id="SignalP"/>
    </source>
</evidence>
<keyword evidence="8" id="KW-1185">Reference proteome</keyword>
<feature type="non-terminal residue" evidence="7">
    <location>
        <position position="165"/>
    </location>
</feature>
<comment type="subcellular location">
    <subcellularLocation>
        <location evidence="1">Membrane</location>
        <topology evidence="1">Multi-pass membrane protein</topology>
    </subcellularLocation>
</comment>
<dbReference type="GO" id="GO:0022857">
    <property type="term" value="F:transmembrane transporter activity"/>
    <property type="evidence" value="ECO:0007669"/>
    <property type="project" value="TreeGrafter"/>
</dbReference>
<proteinExistence type="predicted"/>
<dbReference type="EMBL" id="KZ678131">
    <property type="protein sequence ID" value="PSN70774.1"/>
    <property type="molecule type" value="Genomic_DNA"/>
</dbReference>
<reference evidence="7 8" key="1">
    <citation type="journal article" date="2018" name="Front. Microbiol.">
        <title>Genome-Wide Analysis of Corynespora cassiicola Leaf Fall Disease Putative Effectors.</title>
        <authorList>
            <person name="Lopez D."/>
            <person name="Ribeiro S."/>
            <person name="Label P."/>
            <person name="Fumanal B."/>
            <person name="Venisse J.S."/>
            <person name="Kohler A."/>
            <person name="de Oliveira R.R."/>
            <person name="Labutti K."/>
            <person name="Lipzen A."/>
            <person name="Lail K."/>
            <person name="Bauer D."/>
            <person name="Ohm R.A."/>
            <person name="Barry K.W."/>
            <person name="Spatafora J."/>
            <person name="Grigoriev I.V."/>
            <person name="Martin F.M."/>
            <person name="Pujade-Renaud V."/>
        </authorList>
    </citation>
    <scope>NUCLEOTIDE SEQUENCE [LARGE SCALE GENOMIC DNA]</scope>
    <source>
        <strain evidence="7 8">Philippines</strain>
    </source>
</reference>